<evidence type="ECO:0000313" key="4">
    <source>
        <dbReference type="EMBL" id="SMX91154.1"/>
    </source>
</evidence>
<feature type="transmembrane region" description="Helical" evidence="1">
    <location>
        <begin position="6"/>
        <end position="31"/>
    </location>
</feature>
<dbReference type="Pfam" id="PF04892">
    <property type="entry name" value="VanZ"/>
    <property type="match status" value="1"/>
</dbReference>
<keyword evidence="1" id="KW-0812">Transmembrane</keyword>
<dbReference type="EMBL" id="FXZG01000015">
    <property type="protein sequence ID" value="SMX91154.1"/>
    <property type="molecule type" value="Genomic_DNA"/>
</dbReference>
<reference evidence="3 5" key="1">
    <citation type="journal article" date="2017" name="Elife">
        <title>Extensive horizontal gene transfer in cheese-associated bacteria.</title>
        <authorList>
            <person name="Bonham K.S."/>
            <person name="Wolfe B.E."/>
            <person name="Dutton R.J."/>
        </authorList>
    </citation>
    <scope>NUCLEOTIDE SEQUENCE [LARGE SCALE GENOMIC DNA]</scope>
    <source>
        <strain evidence="3 5">947_7</strain>
    </source>
</reference>
<evidence type="ECO:0000313" key="6">
    <source>
        <dbReference type="Proteomes" id="UP000234289"/>
    </source>
</evidence>
<feature type="transmembrane region" description="Helical" evidence="1">
    <location>
        <begin position="126"/>
        <end position="153"/>
    </location>
</feature>
<dbReference type="PANTHER" id="PTHR36834">
    <property type="entry name" value="MEMBRANE PROTEIN-RELATED"/>
    <property type="match status" value="1"/>
</dbReference>
<reference evidence="4" key="2">
    <citation type="submission" date="2017-03" db="EMBL/GenBank/DDBJ databases">
        <authorList>
            <person name="Afonso C.L."/>
            <person name="Miller P.J."/>
            <person name="Scott M.A."/>
            <person name="Spackman E."/>
            <person name="Goraichik I."/>
            <person name="Dimitrov K.M."/>
            <person name="Suarez D.L."/>
            <person name="Swayne D.E."/>
        </authorList>
    </citation>
    <scope>NUCLEOTIDE SEQUENCE [LARGE SCALE GENOMIC DNA]</scope>
    <source>
        <strain evidence="4">CNRZ 920</strain>
    </source>
</reference>
<evidence type="ECO:0000259" key="2">
    <source>
        <dbReference type="Pfam" id="PF04892"/>
    </source>
</evidence>
<gene>
    <name evidence="4" type="ORF">BAUR920_02494</name>
    <name evidence="3" type="ORF">CIK64_00355</name>
</gene>
<name>A0A2A3Z838_BREAU</name>
<dbReference type="InterPro" id="IPR006976">
    <property type="entry name" value="VanZ-like"/>
</dbReference>
<feature type="transmembrane region" description="Helical" evidence="1">
    <location>
        <begin position="43"/>
        <end position="61"/>
    </location>
</feature>
<organism evidence="3 5">
    <name type="scientific">Brevibacterium aurantiacum</name>
    <dbReference type="NCBI Taxonomy" id="273384"/>
    <lineage>
        <taxon>Bacteria</taxon>
        <taxon>Bacillati</taxon>
        <taxon>Actinomycetota</taxon>
        <taxon>Actinomycetes</taxon>
        <taxon>Micrococcales</taxon>
        <taxon>Brevibacteriaceae</taxon>
        <taxon>Brevibacterium</taxon>
    </lineage>
</organism>
<feature type="transmembrane region" description="Helical" evidence="1">
    <location>
        <begin position="279"/>
        <end position="300"/>
    </location>
</feature>
<feature type="domain" description="VanZ-like" evidence="2">
    <location>
        <begin position="49"/>
        <end position="182"/>
    </location>
</feature>
<dbReference type="EMBL" id="NRGP01000002">
    <property type="protein sequence ID" value="PCC48192.1"/>
    <property type="molecule type" value="Genomic_DNA"/>
</dbReference>
<keyword evidence="1" id="KW-0472">Membrane</keyword>
<feature type="transmembrane region" description="Helical" evidence="1">
    <location>
        <begin position="165"/>
        <end position="183"/>
    </location>
</feature>
<dbReference type="Proteomes" id="UP000217564">
    <property type="component" value="Unassembled WGS sequence"/>
</dbReference>
<protein>
    <submittedName>
        <fullName evidence="4">Glycopeptide antibiotics resistance protein</fullName>
    </submittedName>
</protein>
<keyword evidence="1" id="KW-1133">Transmembrane helix</keyword>
<dbReference type="PANTHER" id="PTHR36834:SF1">
    <property type="entry name" value="INTEGRAL MEMBRANE PROTEIN"/>
    <property type="match status" value="1"/>
</dbReference>
<dbReference type="AlphaFoldDB" id="A0A2A3Z838"/>
<sequence>MTSFFAPAFIAVFVGCGVAVLAFVPFVAVSFRRRGGMTFWRTVSWFAAAIYAMALWTYTLVPFPQPSEVECSPLQLRPFQFVDDILGFDTSSISALMSNPAVLQATLNVVLFAPLGWFIRQLAGRGVVIATISGLVVSGFIEFTQLSGIWGVYECAYRVFDVDDLMMNTLGALLGSLAALLFVRRGKDGPDASVPRPVTATRRFIGIVCDIVISWVGSWFVIIGTLFFTMFRGDGEIAEPGDAVMNIAFLLPFLAQLVSVLSGGVTLGERLVLIGSAQTHLPVAISRPLRFLFGIGGYMLLTQWPFPGSGLILTMLIVTTFIMVFTTRSHRGLACAVARVEIVDTRAERRDAQAARRR</sequence>
<feature type="transmembrane region" description="Helical" evidence="1">
    <location>
        <begin position="101"/>
        <end position="119"/>
    </location>
</feature>
<feature type="transmembrane region" description="Helical" evidence="1">
    <location>
        <begin position="306"/>
        <end position="325"/>
    </location>
</feature>
<evidence type="ECO:0000256" key="1">
    <source>
        <dbReference type="SAM" id="Phobius"/>
    </source>
</evidence>
<proteinExistence type="predicted"/>
<feature type="transmembrane region" description="Helical" evidence="1">
    <location>
        <begin position="243"/>
        <end position="267"/>
    </location>
</feature>
<feature type="transmembrane region" description="Helical" evidence="1">
    <location>
        <begin position="204"/>
        <end position="231"/>
    </location>
</feature>
<evidence type="ECO:0000313" key="3">
    <source>
        <dbReference type="EMBL" id="PCC48192.1"/>
    </source>
</evidence>
<dbReference type="InterPro" id="IPR053150">
    <property type="entry name" value="Teicoplanin_resist-assoc"/>
</dbReference>
<accession>A0A2H1JV23</accession>
<dbReference type="RefSeq" id="WP_096161431.1">
    <property type="nucleotide sequence ID" value="NZ_FXZG01000015.1"/>
</dbReference>
<dbReference type="Proteomes" id="UP000234289">
    <property type="component" value="Unassembled WGS sequence"/>
</dbReference>
<evidence type="ECO:0000313" key="5">
    <source>
        <dbReference type="Proteomes" id="UP000217564"/>
    </source>
</evidence>
<reference evidence="6" key="3">
    <citation type="submission" date="2017-03" db="EMBL/GenBank/DDBJ databases">
        <authorList>
            <person name="Monnet C."/>
        </authorList>
    </citation>
    <scope>NUCLEOTIDE SEQUENCE [LARGE SCALE GENOMIC DNA]</scope>
    <source>
        <strain evidence="6">CNRZ 920</strain>
    </source>
</reference>
<accession>A0A2A3Z838</accession>